<feature type="transmembrane region" description="Helical" evidence="1">
    <location>
        <begin position="12"/>
        <end position="39"/>
    </location>
</feature>
<evidence type="ECO:0000313" key="2">
    <source>
        <dbReference type="EMBL" id="JAD21675.1"/>
    </source>
</evidence>
<sequence length="79" mass="8755">MPIQAANSQSTRIVFTFFFLFVFHLGLAIFFLCSSLFLIPGDQKELLVAAPRRVPPGCCTSSFVAARRTPLGCVPRHQL</sequence>
<protein>
    <submittedName>
        <fullName evidence="2">Uncharacterized protein</fullName>
    </submittedName>
</protein>
<accession>A0A0A8Y8U7</accession>
<organism evidence="2">
    <name type="scientific">Arundo donax</name>
    <name type="common">Giant reed</name>
    <name type="synonym">Donax arundinaceus</name>
    <dbReference type="NCBI Taxonomy" id="35708"/>
    <lineage>
        <taxon>Eukaryota</taxon>
        <taxon>Viridiplantae</taxon>
        <taxon>Streptophyta</taxon>
        <taxon>Embryophyta</taxon>
        <taxon>Tracheophyta</taxon>
        <taxon>Spermatophyta</taxon>
        <taxon>Magnoliopsida</taxon>
        <taxon>Liliopsida</taxon>
        <taxon>Poales</taxon>
        <taxon>Poaceae</taxon>
        <taxon>PACMAD clade</taxon>
        <taxon>Arundinoideae</taxon>
        <taxon>Arundineae</taxon>
        <taxon>Arundo</taxon>
    </lineage>
</organism>
<keyword evidence="1" id="KW-1133">Transmembrane helix</keyword>
<dbReference type="EMBL" id="GBRH01276220">
    <property type="protein sequence ID" value="JAD21675.1"/>
    <property type="molecule type" value="Transcribed_RNA"/>
</dbReference>
<reference evidence="2" key="1">
    <citation type="submission" date="2014-09" db="EMBL/GenBank/DDBJ databases">
        <authorList>
            <person name="Magalhaes I.L.F."/>
            <person name="Oliveira U."/>
            <person name="Santos F.R."/>
            <person name="Vidigal T.H.D.A."/>
            <person name="Brescovit A.D."/>
            <person name="Santos A.J."/>
        </authorList>
    </citation>
    <scope>NUCLEOTIDE SEQUENCE</scope>
    <source>
        <tissue evidence="2">Shoot tissue taken approximately 20 cm above the soil surface</tissue>
    </source>
</reference>
<reference evidence="2" key="2">
    <citation type="journal article" date="2015" name="Data Brief">
        <title>Shoot transcriptome of the giant reed, Arundo donax.</title>
        <authorList>
            <person name="Barrero R.A."/>
            <person name="Guerrero F.D."/>
            <person name="Moolhuijzen P."/>
            <person name="Goolsby J.A."/>
            <person name="Tidwell J."/>
            <person name="Bellgard S.E."/>
            <person name="Bellgard M.I."/>
        </authorList>
    </citation>
    <scope>NUCLEOTIDE SEQUENCE</scope>
    <source>
        <tissue evidence="2">Shoot tissue taken approximately 20 cm above the soil surface</tissue>
    </source>
</reference>
<proteinExistence type="predicted"/>
<evidence type="ECO:0000256" key="1">
    <source>
        <dbReference type="SAM" id="Phobius"/>
    </source>
</evidence>
<dbReference type="AlphaFoldDB" id="A0A0A8Y8U7"/>
<keyword evidence="1" id="KW-0472">Membrane</keyword>
<keyword evidence="1" id="KW-0812">Transmembrane</keyword>
<name>A0A0A8Y8U7_ARUDO</name>